<dbReference type="PANTHER" id="PTHR33121">
    <property type="entry name" value="CYCLIC DI-GMP PHOSPHODIESTERASE PDEF"/>
    <property type="match status" value="1"/>
</dbReference>
<dbReference type="SUPFAM" id="SSF55073">
    <property type="entry name" value="Nucleotide cyclase"/>
    <property type="match status" value="1"/>
</dbReference>
<feature type="domain" description="GGDEF" evidence="4">
    <location>
        <begin position="424"/>
        <end position="570"/>
    </location>
</feature>
<dbReference type="InterPro" id="IPR043128">
    <property type="entry name" value="Rev_trsase/Diguanyl_cyclase"/>
</dbReference>
<sequence length="850" mass="88434">MIASSALAQAVQPGTPGSGAHGSGRPRAVRVWSAAVVTTALVVAVLAALLPAHRPPGAPFTAATGTLLAAAAVAAGQIARLRFRLGGAIVSLSWGEAAMVIGYAVAPAGRLPAVVFVSAASAWALMSWLDDHRRGIEILHLAGSLTLGAAAGAAVTTAVAGPAGLQTARAQAALVAGALCYLVVTFGLAVLTLVLRRDAPAGQLVTRALHAKAPMAVGSVVVGLAAVFVLARAPIWLLSFAPALWLLQRTYRYHLRAAQERRIWAAFARATAALPGASEVEVAHAGIRGALDVFDARRVEIEVHLPEGGHRRYTGDGPGPDVAADGLPGPVITRSMAVAGIPVGELTVWLAEPTLPAGRDELAVSAYGDALAGALHGAAGRERLTALEARAAYEAVRDPLTGLTNRAALLAETNALLRSVERDRHVALLLLDLNDFREVNATLGYRAGDDVLRLVAQRLLDLAREDDVVARLGDDEFAVLLPTVAVPADAATPLHEAPTPLSRALRRARELVEQLAAPMEVGGVRLAVEGAVGVAVATAGSADLAELLRRAAVALKQAKQLRVGVATYDSSRDASSTDHLALLAELRDALTADDQIVLALQPAVDLASGAPVGVEALTRWRHPRRGPLSPAVFIAAVEHSELLGPFTRYVLDRSLAAAAGWIAADIDVPVSVNVSARSLLDPTFPGQVADALRRHVVPARHLVLEITETVAISDLEIVDEVLAALRETGVQLSVDDFGTGFSSLAFLTRVAIDELKVDRSFVDDMIDSPAAEAVVRGAVELGGRLHARVVAEGVETAEQRAALLALGCVSAQGYHFCQPMPPDKIVGTLHRLGEAATQAKIVPLRADDAS</sequence>
<feature type="transmembrane region" description="Helical" evidence="2">
    <location>
        <begin position="31"/>
        <end position="52"/>
    </location>
</feature>
<dbReference type="RefSeq" id="WP_130510806.1">
    <property type="nucleotide sequence ID" value="NZ_SHKY01000001.1"/>
</dbReference>
<keyword evidence="6" id="KW-1185">Reference proteome</keyword>
<evidence type="ECO:0000259" key="3">
    <source>
        <dbReference type="PROSITE" id="PS50883"/>
    </source>
</evidence>
<name>A0A4Q7ZNB1_9ACTN</name>
<dbReference type="PROSITE" id="PS50887">
    <property type="entry name" value="GGDEF"/>
    <property type="match status" value="1"/>
</dbReference>
<dbReference type="InterPro" id="IPR050706">
    <property type="entry name" value="Cyclic-di-GMP_PDE-like"/>
</dbReference>
<evidence type="ECO:0000256" key="1">
    <source>
        <dbReference type="SAM" id="MobiDB-lite"/>
    </source>
</evidence>
<keyword evidence="2" id="KW-0472">Membrane</keyword>
<dbReference type="SMART" id="SM00267">
    <property type="entry name" value="GGDEF"/>
    <property type="match status" value="1"/>
</dbReference>
<organism evidence="5 6">
    <name type="scientific">Krasilnikovia cinnamomea</name>
    <dbReference type="NCBI Taxonomy" id="349313"/>
    <lineage>
        <taxon>Bacteria</taxon>
        <taxon>Bacillati</taxon>
        <taxon>Actinomycetota</taxon>
        <taxon>Actinomycetes</taxon>
        <taxon>Micromonosporales</taxon>
        <taxon>Micromonosporaceae</taxon>
        <taxon>Krasilnikovia</taxon>
    </lineage>
</organism>
<comment type="caution">
    <text evidence="5">The sequence shown here is derived from an EMBL/GenBank/DDBJ whole genome shotgun (WGS) entry which is preliminary data.</text>
</comment>
<dbReference type="PANTHER" id="PTHR33121:SF70">
    <property type="entry name" value="SIGNALING PROTEIN YKOW"/>
    <property type="match status" value="1"/>
</dbReference>
<dbReference type="Gene3D" id="3.30.70.270">
    <property type="match status" value="1"/>
</dbReference>
<dbReference type="InterPro" id="IPR035919">
    <property type="entry name" value="EAL_sf"/>
</dbReference>
<dbReference type="Pfam" id="PF00990">
    <property type="entry name" value="GGDEF"/>
    <property type="match status" value="1"/>
</dbReference>
<dbReference type="EMBL" id="SHKY01000001">
    <property type="protein sequence ID" value="RZU52154.1"/>
    <property type="molecule type" value="Genomic_DNA"/>
</dbReference>
<reference evidence="5 6" key="1">
    <citation type="submission" date="2019-02" db="EMBL/GenBank/DDBJ databases">
        <title>Sequencing the genomes of 1000 actinobacteria strains.</title>
        <authorList>
            <person name="Klenk H.-P."/>
        </authorList>
    </citation>
    <scope>NUCLEOTIDE SEQUENCE [LARGE SCALE GENOMIC DNA]</scope>
    <source>
        <strain evidence="5 6">DSM 45162</strain>
    </source>
</reference>
<feature type="transmembrane region" description="Helical" evidence="2">
    <location>
        <begin position="85"/>
        <end position="105"/>
    </location>
</feature>
<feature type="region of interest" description="Disordered" evidence="1">
    <location>
        <begin position="1"/>
        <end position="24"/>
    </location>
</feature>
<keyword evidence="2" id="KW-1133">Transmembrane helix</keyword>
<dbReference type="Proteomes" id="UP000292564">
    <property type="component" value="Unassembled WGS sequence"/>
</dbReference>
<proteinExistence type="predicted"/>
<feature type="transmembrane region" description="Helical" evidence="2">
    <location>
        <begin position="58"/>
        <end position="78"/>
    </location>
</feature>
<dbReference type="SUPFAM" id="SSF141868">
    <property type="entry name" value="EAL domain-like"/>
    <property type="match status" value="1"/>
</dbReference>
<dbReference type="NCBIfam" id="TIGR00254">
    <property type="entry name" value="GGDEF"/>
    <property type="match status" value="1"/>
</dbReference>
<feature type="transmembrane region" description="Helical" evidence="2">
    <location>
        <begin position="172"/>
        <end position="195"/>
    </location>
</feature>
<dbReference type="InterPro" id="IPR000160">
    <property type="entry name" value="GGDEF_dom"/>
</dbReference>
<evidence type="ECO:0000256" key="2">
    <source>
        <dbReference type="SAM" id="Phobius"/>
    </source>
</evidence>
<protein>
    <submittedName>
        <fullName evidence="5">Diguanylate cyclase/phosphodiesterase</fullName>
    </submittedName>
</protein>
<dbReference type="GO" id="GO:0071111">
    <property type="term" value="F:cyclic-guanylate-specific phosphodiesterase activity"/>
    <property type="evidence" value="ECO:0007669"/>
    <property type="project" value="InterPro"/>
</dbReference>
<dbReference type="CDD" id="cd01949">
    <property type="entry name" value="GGDEF"/>
    <property type="match status" value="1"/>
</dbReference>
<feature type="transmembrane region" description="Helical" evidence="2">
    <location>
        <begin position="141"/>
        <end position="160"/>
    </location>
</feature>
<accession>A0A4Q7ZNB1</accession>
<dbReference type="OrthoDB" id="3218066at2"/>
<dbReference type="CDD" id="cd01948">
    <property type="entry name" value="EAL"/>
    <property type="match status" value="1"/>
</dbReference>
<evidence type="ECO:0000259" key="4">
    <source>
        <dbReference type="PROSITE" id="PS50887"/>
    </source>
</evidence>
<feature type="transmembrane region" description="Helical" evidence="2">
    <location>
        <begin position="111"/>
        <end position="129"/>
    </location>
</feature>
<evidence type="ECO:0000313" key="5">
    <source>
        <dbReference type="EMBL" id="RZU52154.1"/>
    </source>
</evidence>
<dbReference type="InterPro" id="IPR001633">
    <property type="entry name" value="EAL_dom"/>
</dbReference>
<dbReference type="PROSITE" id="PS50883">
    <property type="entry name" value="EAL"/>
    <property type="match status" value="1"/>
</dbReference>
<keyword evidence="2" id="KW-0812">Transmembrane</keyword>
<feature type="domain" description="EAL" evidence="3">
    <location>
        <begin position="579"/>
        <end position="833"/>
    </location>
</feature>
<feature type="transmembrane region" description="Helical" evidence="2">
    <location>
        <begin position="216"/>
        <end position="247"/>
    </location>
</feature>
<dbReference type="InterPro" id="IPR029787">
    <property type="entry name" value="Nucleotide_cyclase"/>
</dbReference>
<dbReference type="SMART" id="SM00052">
    <property type="entry name" value="EAL"/>
    <property type="match status" value="1"/>
</dbReference>
<dbReference type="Gene3D" id="3.20.20.450">
    <property type="entry name" value="EAL domain"/>
    <property type="match status" value="1"/>
</dbReference>
<dbReference type="AlphaFoldDB" id="A0A4Q7ZNB1"/>
<evidence type="ECO:0000313" key="6">
    <source>
        <dbReference type="Proteomes" id="UP000292564"/>
    </source>
</evidence>
<gene>
    <name evidence="5" type="ORF">EV385_3997</name>
</gene>
<dbReference type="Pfam" id="PF00563">
    <property type="entry name" value="EAL"/>
    <property type="match status" value="1"/>
</dbReference>